<accession>A0A4U1BP34</accession>
<dbReference type="AlphaFoldDB" id="A0A4U1BP34"/>
<keyword evidence="2" id="KW-1185">Reference proteome</keyword>
<comment type="caution">
    <text evidence="1">The sequence shown here is derived from an EMBL/GenBank/DDBJ whole genome shotgun (WGS) entry which is preliminary data.</text>
</comment>
<dbReference type="Proteomes" id="UP000305675">
    <property type="component" value="Unassembled WGS sequence"/>
</dbReference>
<protein>
    <submittedName>
        <fullName evidence="1">Uncharacterized protein</fullName>
    </submittedName>
</protein>
<sequence>MVRAGIIVCLGVLLSFASWGQPQLFQNRYLELFFEPDGYRVMDTFVSKDEVEKLTTTLAQFECREILLRNVRMRDIRPLAMQLKQSNLNFYFVTRHHEIKQIQFY</sequence>
<evidence type="ECO:0000313" key="1">
    <source>
        <dbReference type="EMBL" id="TKB54216.1"/>
    </source>
</evidence>
<evidence type="ECO:0000313" key="2">
    <source>
        <dbReference type="Proteomes" id="UP000305675"/>
    </source>
</evidence>
<reference evidence="1 2" key="1">
    <citation type="submission" date="2019-04" db="EMBL/GenBank/DDBJ databases">
        <authorList>
            <person name="Hwang J.C."/>
        </authorList>
    </citation>
    <scope>NUCLEOTIDE SEQUENCE [LARGE SCALE GENOMIC DNA]</scope>
    <source>
        <strain evidence="1 2">IMCC35002</strain>
    </source>
</reference>
<name>A0A4U1BP34_9GAMM</name>
<dbReference type="RefSeq" id="WP_136863765.1">
    <property type="nucleotide sequence ID" value="NZ_SWCJ01000009.1"/>
</dbReference>
<proteinExistence type="predicted"/>
<gene>
    <name evidence="1" type="ORF">FCL42_12530</name>
</gene>
<dbReference type="EMBL" id="SWCJ01000009">
    <property type="protein sequence ID" value="TKB54216.1"/>
    <property type="molecule type" value="Genomic_DNA"/>
</dbReference>
<organism evidence="1 2">
    <name type="scientific">Ferrimonas aestuarii</name>
    <dbReference type="NCBI Taxonomy" id="2569539"/>
    <lineage>
        <taxon>Bacteria</taxon>
        <taxon>Pseudomonadati</taxon>
        <taxon>Pseudomonadota</taxon>
        <taxon>Gammaproteobacteria</taxon>
        <taxon>Alteromonadales</taxon>
        <taxon>Ferrimonadaceae</taxon>
        <taxon>Ferrimonas</taxon>
    </lineage>
</organism>